<dbReference type="EMBL" id="MT711890">
    <property type="protein sequence ID" value="QNJ57494.1"/>
    <property type="molecule type" value="Genomic_DNA"/>
</dbReference>
<sequence>MNHVSEISFKVSRPDGTYGLFKLSETVFKLGLGPCGRHVTKLSVSVDRDFLRVTQWSRAADDLDPPPCPPNEVYTKLARDECAMRNEPIIRLRLPPQVYYTGFLWWKKRHVVNEPAPLPEKPKGALDPEERERLSEIIRDYKRAFAEWESRVEIKEFIYKISDVHGRIVTTK</sequence>
<keyword evidence="2" id="KW-1185">Reference proteome</keyword>
<organism evidence="1 2">
    <name type="scientific">Pseudomonas phage PlaquesPlease</name>
    <dbReference type="NCBI Taxonomy" id="2762289"/>
    <lineage>
        <taxon>Viruses</taxon>
        <taxon>Duplodnaviria</taxon>
        <taxon>Heunggongvirae</taxon>
        <taxon>Uroviricota</taxon>
        <taxon>Caudoviricetes</taxon>
        <taxon>Autographivirales</taxon>
        <taxon>Autotranscriptaviridae</taxon>
        <taxon>Studiervirinae</taxon>
        <taxon>Waldovirus</taxon>
        <taxon>Waldovirus plaquesplease</taxon>
    </lineage>
</organism>
<accession>A0A7G8LJS2</accession>
<dbReference type="Proteomes" id="UP000515979">
    <property type="component" value="Segment"/>
</dbReference>
<reference evidence="1 2" key="1">
    <citation type="submission" date="2020-07" db="EMBL/GenBank/DDBJ databases">
        <authorList>
            <person name="Anderson S."/>
            <person name="Assadpour T."/>
            <person name="Abraham A."/>
            <person name="Bordelon E."/>
            <person name="Temple L."/>
        </authorList>
    </citation>
    <scope>NUCLEOTIDE SEQUENCE [LARGE SCALE GENOMIC DNA]</scope>
</reference>
<evidence type="ECO:0000313" key="1">
    <source>
        <dbReference type="EMBL" id="QNJ57494.1"/>
    </source>
</evidence>
<evidence type="ECO:0000313" key="2">
    <source>
        <dbReference type="Proteomes" id="UP000515979"/>
    </source>
</evidence>
<dbReference type="Pfam" id="PF25755">
    <property type="entry name" value="Phage_T3_1_05"/>
    <property type="match status" value="1"/>
</dbReference>
<protein>
    <submittedName>
        <fullName evidence="1">Uncharacterized protein</fullName>
    </submittedName>
</protein>
<proteinExistence type="predicted"/>
<name>A0A7G8LJS2_9CAUD</name>
<dbReference type="InterPro" id="IPR058006">
    <property type="entry name" value="1.05"/>
</dbReference>